<name>A0A9P7E6Q1_9AGAM</name>
<evidence type="ECO:0000313" key="2">
    <source>
        <dbReference type="EMBL" id="KAG1812900.1"/>
    </source>
</evidence>
<evidence type="ECO:0000256" key="1">
    <source>
        <dbReference type="SAM" id="MobiDB-lite"/>
    </source>
</evidence>
<dbReference type="EMBL" id="JABBWG010000025">
    <property type="protein sequence ID" value="KAG1812900.1"/>
    <property type="molecule type" value="Genomic_DNA"/>
</dbReference>
<comment type="caution">
    <text evidence="2">The sequence shown here is derived from an EMBL/GenBank/DDBJ whole genome shotgun (WGS) entry which is preliminary data.</text>
</comment>
<proteinExistence type="predicted"/>
<dbReference type="AlphaFoldDB" id="A0A9P7E6Q1"/>
<dbReference type="Proteomes" id="UP000807769">
    <property type="component" value="Unassembled WGS sequence"/>
</dbReference>
<feature type="region of interest" description="Disordered" evidence="1">
    <location>
        <begin position="1"/>
        <end position="33"/>
    </location>
</feature>
<dbReference type="RefSeq" id="XP_041190923.1">
    <property type="nucleotide sequence ID" value="XM_041342444.1"/>
</dbReference>
<evidence type="ECO:0000313" key="3">
    <source>
        <dbReference type="Proteomes" id="UP000807769"/>
    </source>
</evidence>
<protein>
    <submittedName>
        <fullName evidence="2">Uncharacterized protein</fullName>
    </submittedName>
</protein>
<accession>A0A9P7E6Q1</accession>
<dbReference type="OrthoDB" id="2645187at2759"/>
<feature type="compositionally biased region" description="Polar residues" evidence="1">
    <location>
        <begin position="13"/>
        <end position="33"/>
    </location>
</feature>
<gene>
    <name evidence="2" type="ORF">BJ212DRAFT_1588889</name>
</gene>
<keyword evidence="3" id="KW-1185">Reference proteome</keyword>
<reference evidence="2" key="1">
    <citation type="journal article" date="2020" name="New Phytol.">
        <title>Comparative genomics reveals dynamic genome evolution in host specialist ectomycorrhizal fungi.</title>
        <authorList>
            <person name="Lofgren L.A."/>
            <person name="Nguyen N.H."/>
            <person name="Vilgalys R."/>
            <person name="Ruytinx J."/>
            <person name="Liao H.L."/>
            <person name="Branco S."/>
            <person name="Kuo A."/>
            <person name="LaButti K."/>
            <person name="Lipzen A."/>
            <person name="Andreopoulos W."/>
            <person name="Pangilinan J."/>
            <person name="Riley R."/>
            <person name="Hundley H."/>
            <person name="Na H."/>
            <person name="Barry K."/>
            <person name="Grigoriev I.V."/>
            <person name="Stajich J.E."/>
            <person name="Kennedy P.G."/>
        </authorList>
    </citation>
    <scope>NUCLEOTIDE SEQUENCE</scope>
    <source>
        <strain evidence="2">MN1</strain>
    </source>
</reference>
<dbReference type="GeneID" id="64636460"/>
<organism evidence="2 3">
    <name type="scientific">Suillus subaureus</name>
    <dbReference type="NCBI Taxonomy" id="48587"/>
    <lineage>
        <taxon>Eukaryota</taxon>
        <taxon>Fungi</taxon>
        <taxon>Dikarya</taxon>
        <taxon>Basidiomycota</taxon>
        <taxon>Agaricomycotina</taxon>
        <taxon>Agaricomycetes</taxon>
        <taxon>Agaricomycetidae</taxon>
        <taxon>Boletales</taxon>
        <taxon>Suillineae</taxon>
        <taxon>Suillaceae</taxon>
        <taxon>Suillus</taxon>
    </lineage>
</organism>
<sequence>MAIVTEAPLPPASTESNLSDANGTPKSPSYQASTVIADGTPLPSQPLDTNNRITIIQNNFIAEGATINIFSSNCNGSTVTKLDYVAGTAEPTSSYPPLARQLAPVEYGRESVIFNGNTFGQHVMINIGSDNCTGAVKQTALPKISN</sequence>